<evidence type="ECO:0000313" key="2">
    <source>
        <dbReference type="Proteomes" id="UP000033636"/>
    </source>
</evidence>
<organism evidence="1 2">
    <name type="scientific">Thermoproteus sp. AZ2</name>
    <dbReference type="NCBI Taxonomy" id="1609232"/>
    <lineage>
        <taxon>Archaea</taxon>
        <taxon>Thermoproteota</taxon>
        <taxon>Thermoprotei</taxon>
        <taxon>Thermoproteales</taxon>
        <taxon>Thermoproteaceae</taxon>
        <taxon>Thermoproteus</taxon>
    </lineage>
</organism>
<reference evidence="1" key="1">
    <citation type="submission" date="2024-07" db="EMBL/GenBank/DDBJ databases">
        <title>Metagenome and Metagenome-Assembled Genomes of Archaea from a hot spring from the geothermal field of Los Azufres, Mexico.</title>
        <authorList>
            <person name="Marin-Paredes R."/>
            <person name="Martinez-Romero E."/>
            <person name="Servin-Garciduenas L.E."/>
        </authorList>
    </citation>
    <scope>NUCLEOTIDE SEQUENCE</scope>
</reference>
<dbReference type="EMBL" id="JZWT02000002">
    <property type="protein sequence ID" value="MFB6489862.1"/>
    <property type="molecule type" value="Genomic_DNA"/>
</dbReference>
<protein>
    <submittedName>
        <fullName evidence="1">Uncharacterized protein</fullName>
    </submittedName>
</protein>
<gene>
    <name evidence="1" type="ORF">TU35_001230</name>
</gene>
<sequence length="136" mass="15114">MGVVRDEGLIKYLRDDVPARVSGLLKNDDFRFVLRGLADLCVEVLNRSCSALGVSCGGDALSNAWFVMEKVVDLSNEFVLARYMAVVVSVDFIASRGGSLIVDMLVRDLLTCVEKVRVIILKMVEEGKAWVEIFRQ</sequence>
<proteinExistence type="predicted"/>
<name>A0ACC6UYX8_9CREN</name>
<comment type="caution">
    <text evidence="1">The sequence shown here is derived from an EMBL/GenBank/DDBJ whole genome shotgun (WGS) entry which is preliminary data.</text>
</comment>
<evidence type="ECO:0000313" key="1">
    <source>
        <dbReference type="EMBL" id="MFB6489862.1"/>
    </source>
</evidence>
<accession>A0ACC6UYX8</accession>
<dbReference type="Proteomes" id="UP000033636">
    <property type="component" value="Unassembled WGS sequence"/>
</dbReference>